<feature type="transmembrane region" description="Helical" evidence="1">
    <location>
        <begin position="984"/>
        <end position="1007"/>
    </location>
</feature>
<comment type="caution">
    <text evidence="2">The sequence shown here is derived from an EMBL/GenBank/DDBJ whole genome shotgun (WGS) entry which is preliminary data.</text>
</comment>
<gene>
    <name evidence="2" type="ORF">HG263_12940</name>
</gene>
<name>A0A849VDR9_9GAMM</name>
<dbReference type="Proteomes" id="UP000586305">
    <property type="component" value="Unassembled WGS sequence"/>
</dbReference>
<organism evidence="2 3">
    <name type="scientific">Pseudoalteromonas caenipelagi</name>
    <dbReference type="NCBI Taxonomy" id="2726988"/>
    <lineage>
        <taxon>Bacteria</taxon>
        <taxon>Pseudomonadati</taxon>
        <taxon>Pseudomonadota</taxon>
        <taxon>Gammaproteobacteria</taxon>
        <taxon>Alteromonadales</taxon>
        <taxon>Pseudoalteromonadaceae</taxon>
        <taxon>Pseudoalteromonas</taxon>
    </lineage>
</organism>
<feature type="transmembrane region" description="Helical" evidence="1">
    <location>
        <begin position="438"/>
        <end position="456"/>
    </location>
</feature>
<dbReference type="Gene3D" id="3.30.2090.10">
    <property type="entry name" value="Multidrug efflux transporter AcrB TolC docking domain, DN and DC subdomains"/>
    <property type="match status" value="2"/>
</dbReference>
<dbReference type="Gene3D" id="1.20.1640.10">
    <property type="entry name" value="Multidrug efflux transporter AcrB transmembrane domain"/>
    <property type="match status" value="2"/>
</dbReference>
<evidence type="ECO:0000313" key="2">
    <source>
        <dbReference type="EMBL" id="NOU51436.1"/>
    </source>
</evidence>
<evidence type="ECO:0000313" key="3">
    <source>
        <dbReference type="Proteomes" id="UP000586305"/>
    </source>
</evidence>
<feature type="transmembrane region" description="Helical" evidence="1">
    <location>
        <begin position="337"/>
        <end position="357"/>
    </location>
</feature>
<dbReference type="PANTHER" id="PTHR32063:SF0">
    <property type="entry name" value="SWARMING MOTILITY PROTEIN SWRC"/>
    <property type="match status" value="1"/>
</dbReference>
<keyword evidence="1" id="KW-0812">Transmembrane</keyword>
<proteinExistence type="predicted"/>
<dbReference type="GO" id="GO:0005886">
    <property type="term" value="C:plasma membrane"/>
    <property type="evidence" value="ECO:0007669"/>
    <property type="project" value="TreeGrafter"/>
</dbReference>
<dbReference type="Gene3D" id="3.30.70.1430">
    <property type="entry name" value="Multidrug efflux transporter AcrB pore domain"/>
    <property type="match status" value="2"/>
</dbReference>
<dbReference type="InterPro" id="IPR027463">
    <property type="entry name" value="AcrB_DN_DC_subdom"/>
</dbReference>
<dbReference type="SUPFAM" id="SSF82693">
    <property type="entry name" value="Multidrug efflux transporter AcrB pore domain, PN1, PN2, PC1 and PC2 subdomains"/>
    <property type="match status" value="1"/>
</dbReference>
<feature type="transmembrane region" description="Helical" evidence="1">
    <location>
        <begin position="955"/>
        <end position="972"/>
    </location>
</feature>
<dbReference type="InterPro" id="IPR001036">
    <property type="entry name" value="Acrflvin-R"/>
</dbReference>
<dbReference type="Gene3D" id="3.30.70.1320">
    <property type="entry name" value="Multidrug efflux transporter AcrB pore domain like"/>
    <property type="match status" value="1"/>
</dbReference>
<feature type="transmembrane region" description="Helical" evidence="1">
    <location>
        <begin position="468"/>
        <end position="491"/>
    </location>
</feature>
<dbReference type="Gene3D" id="3.30.70.1440">
    <property type="entry name" value="Multidrug efflux transporter AcrB pore domain"/>
    <property type="match status" value="1"/>
</dbReference>
<accession>A0A849VDR9</accession>
<dbReference type="GO" id="GO:0042910">
    <property type="term" value="F:xenobiotic transmembrane transporter activity"/>
    <property type="evidence" value="ECO:0007669"/>
    <property type="project" value="TreeGrafter"/>
</dbReference>
<feature type="transmembrane region" description="Helical" evidence="1">
    <location>
        <begin position="907"/>
        <end position="928"/>
    </location>
</feature>
<feature type="transmembrane region" description="Helical" evidence="1">
    <location>
        <begin position="512"/>
        <end position="541"/>
    </location>
</feature>
<dbReference type="AlphaFoldDB" id="A0A849VDR9"/>
<sequence>MLNQRSIAQSKYTSVVIAIAVLICILGAFAGSKLPNALLPPIDRPEILVFTDWPGKSAQEIEQTLIAPLENTLSGLANNTLIESNISNGTASTRLEFKTNTDMDEAYMQTLSSISQVPNWPANVASPYVLNQADGTGATLATAMLYSEQPTSKQAYIEAFRHIVYPALIKVEGVSGIATASNPIGQRIDIEVDMDKLAQLQIPLSALRAPLSLLADRSGSTLKLGEREYELHFAGQLSTDALNNLAVYSTDSHIVRLQDIATVRKRMEQEWGFSSMFGNRAFYFRLDPSKDVNALATVSAVKNIINDLNQGPLKAQGMTLALSRDDSKSIHSAIKQVYIALLIGVLLSTAVLFYFLCNIKTVSLVFVSIPVCLACVLLAMLALNYSLNVISLAGMALSIGLLLDAAIVVVESIEHNIEQSPDTPYLNNIAAAVNEVKGAILSSTFSSIVIFIPILMISGPEAQLFEDLAFTISSALLASLLVALVLIPILARYFVIRPAKKLVKQSVRSTKLLTLSATNAPLKALTLLLGVPLALLCIYFTSPPLDVLPAPKSRSAQAFIIYSDPLSPSAVEQHIATPVLDRIKAQKANPDAPDYEVTGMFCFQGGCLLYFYPPEEWDYEVFKNWISTTLTHDIAGTRVFISQGNLLSFALPNSRQTQLDLQGASLETLQIQGKSLLEKLQTQFPDANIEAQSELDNQSARIAFTPKYEQLVRYGIDNRFLTQHLQLLSQGVYLGQFASDGENQPFYLKSQQNQDLEQMLATQIVIPNFGLVPLSELVDATFTLAPSSLLRVDQQTSVSLNLSPSEGETVGAFYAKVSEYVHTLQQSSEFKGLSIKVRGSADKLSNFINEFLNMFSLSMVILLFLLWLALNSWKLTFAVIASMPLAMAGGMLCLNLLNLFSAQNLDMITLIGFIILMGLVINNAILLANKFQECVAQGQQQHEAIFNAIQARKRAIYMSAGTSIFGMLPLMLNPGEGSEIYRGLAAVIIGGMTFSALFSLSFMAAVLSLPMFKPKTTSVQLVAAA</sequence>
<dbReference type="SUPFAM" id="SSF82866">
    <property type="entry name" value="Multidrug efflux transporter AcrB transmembrane domain"/>
    <property type="match status" value="2"/>
</dbReference>
<dbReference type="PANTHER" id="PTHR32063">
    <property type="match status" value="1"/>
</dbReference>
<feature type="transmembrane region" description="Helical" evidence="1">
    <location>
        <begin position="364"/>
        <end position="383"/>
    </location>
</feature>
<feature type="transmembrane region" description="Helical" evidence="1">
    <location>
        <begin position="851"/>
        <end position="870"/>
    </location>
</feature>
<dbReference type="SUPFAM" id="SSF82714">
    <property type="entry name" value="Multidrug efflux transporter AcrB TolC docking domain, DN and DC subdomains"/>
    <property type="match status" value="1"/>
</dbReference>
<evidence type="ECO:0000256" key="1">
    <source>
        <dbReference type="SAM" id="Phobius"/>
    </source>
</evidence>
<dbReference type="PRINTS" id="PR00702">
    <property type="entry name" value="ACRIFLAVINRP"/>
</dbReference>
<feature type="transmembrane region" description="Helical" evidence="1">
    <location>
        <begin position="12"/>
        <end position="31"/>
    </location>
</feature>
<keyword evidence="3" id="KW-1185">Reference proteome</keyword>
<keyword evidence="1" id="KW-0472">Membrane</keyword>
<dbReference type="Pfam" id="PF00873">
    <property type="entry name" value="ACR_tran"/>
    <property type="match status" value="1"/>
</dbReference>
<protein>
    <submittedName>
        <fullName evidence="2">Efflux RND transporter permease subunit</fullName>
    </submittedName>
</protein>
<feature type="transmembrane region" description="Helical" evidence="1">
    <location>
        <begin position="389"/>
        <end position="410"/>
    </location>
</feature>
<feature type="transmembrane region" description="Helical" evidence="1">
    <location>
        <begin position="877"/>
        <end position="901"/>
    </location>
</feature>
<dbReference type="RefSeq" id="WP_171626502.1">
    <property type="nucleotide sequence ID" value="NZ_JABBPG010000005.1"/>
</dbReference>
<reference evidence="2 3" key="1">
    <citation type="submission" date="2020-04" db="EMBL/GenBank/DDBJ databases">
        <title>Pseudoalteromonas caenipelagi sp. nov., isolated from a tidal flat.</title>
        <authorList>
            <person name="Park S."/>
            <person name="Yoon J.-H."/>
        </authorList>
    </citation>
    <scope>NUCLEOTIDE SEQUENCE [LARGE SCALE GENOMIC DNA]</scope>
    <source>
        <strain evidence="2 3">JBTF-M23</strain>
    </source>
</reference>
<dbReference type="EMBL" id="JABBPG010000005">
    <property type="protein sequence ID" value="NOU51436.1"/>
    <property type="molecule type" value="Genomic_DNA"/>
</dbReference>
<keyword evidence="1" id="KW-1133">Transmembrane helix</keyword>